<accession>A0A2P2J1B9</accession>
<reference evidence="1" key="1">
    <citation type="submission" date="2018-02" db="EMBL/GenBank/DDBJ databases">
        <title>Rhizophora mucronata_Transcriptome.</title>
        <authorList>
            <person name="Meera S.P."/>
            <person name="Sreeshan A."/>
            <person name="Augustine A."/>
        </authorList>
    </citation>
    <scope>NUCLEOTIDE SEQUENCE</scope>
    <source>
        <tissue evidence="1">Leaf</tissue>
    </source>
</reference>
<name>A0A2P2J1B9_RHIMU</name>
<dbReference type="AlphaFoldDB" id="A0A2P2J1B9"/>
<dbReference type="EMBL" id="GGEC01006768">
    <property type="protein sequence ID" value="MBW87251.1"/>
    <property type="molecule type" value="Transcribed_RNA"/>
</dbReference>
<protein>
    <submittedName>
        <fullName evidence="1">Uncharacterized protein</fullName>
    </submittedName>
</protein>
<organism evidence="1">
    <name type="scientific">Rhizophora mucronata</name>
    <name type="common">Asiatic mangrove</name>
    <dbReference type="NCBI Taxonomy" id="61149"/>
    <lineage>
        <taxon>Eukaryota</taxon>
        <taxon>Viridiplantae</taxon>
        <taxon>Streptophyta</taxon>
        <taxon>Embryophyta</taxon>
        <taxon>Tracheophyta</taxon>
        <taxon>Spermatophyta</taxon>
        <taxon>Magnoliopsida</taxon>
        <taxon>eudicotyledons</taxon>
        <taxon>Gunneridae</taxon>
        <taxon>Pentapetalae</taxon>
        <taxon>rosids</taxon>
        <taxon>fabids</taxon>
        <taxon>Malpighiales</taxon>
        <taxon>Rhizophoraceae</taxon>
        <taxon>Rhizophora</taxon>
    </lineage>
</organism>
<sequence>MKVGLCSCYPEFFMRNFTTSPNSFCCN</sequence>
<evidence type="ECO:0000313" key="1">
    <source>
        <dbReference type="EMBL" id="MBW87251.1"/>
    </source>
</evidence>
<proteinExistence type="predicted"/>